<dbReference type="CDD" id="cd06588">
    <property type="entry name" value="PhnB_like"/>
    <property type="match status" value="1"/>
</dbReference>
<dbReference type="SUPFAM" id="SSF54593">
    <property type="entry name" value="Glyoxalase/Bleomycin resistance protein/Dihydroxybiphenyl dioxygenase"/>
    <property type="match status" value="1"/>
</dbReference>
<evidence type="ECO:0000259" key="1">
    <source>
        <dbReference type="Pfam" id="PF06983"/>
    </source>
</evidence>
<feature type="domain" description="PhnB-like" evidence="1">
    <location>
        <begin position="5"/>
        <end position="130"/>
    </location>
</feature>
<dbReference type="AlphaFoldDB" id="A0A285J5F4"/>
<proteinExistence type="predicted"/>
<dbReference type="PANTHER" id="PTHR33990">
    <property type="entry name" value="PROTEIN YJDN-RELATED"/>
    <property type="match status" value="1"/>
</dbReference>
<dbReference type="InterPro" id="IPR028973">
    <property type="entry name" value="PhnB-like"/>
</dbReference>
<dbReference type="Proteomes" id="UP000219612">
    <property type="component" value="Unassembled WGS sequence"/>
</dbReference>
<dbReference type="EMBL" id="OBDY01000016">
    <property type="protein sequence ID" value="SNY55570.1"/>
    <property type="molecule type" value="Genomic_DNA"/>
</dbReference>
<name>A0A285J5F4_9ACTN</name>
<organism evidence="2 3">
    <name type="scientific">Paractinoplanes atraurantiacus</name>
    <dbReference type="NCBI Taxonomy" id="1036182"/>
    <lineage>
        <taxon>Bacteria</taxon>
        <taxon>Bacillati</taxon>
        <taxon>Actinomycetota</taxon>
        <taxon>Actinomycetes</taxon>
        <taxon>Micromonosporales</taxon>
        <taxon>Micromonosporaceae</taxon>
        <taxon>Paractinoplanes</taxon>
    </lineage>
</organism>
<sequence length="135" mass="14646">MASRLNPYLSFDGTAREALDYYRSVFGGDLTMNTYGEFGAPDPATADRIMHGRLETPQGYTIMGADAPPGSTTTPGNNIVCSLSGDTGEGLEAIWSKLADGADIEVPFEKQMWGDTFGQLKDRYGIHWMVNVTAQ</sequence>
<evidence type="ECO:0000313" key="3">
    <source>
        <dbReference type="Proteomes" id="UP000219612"/>
    </source>
</evidence>
<reference evidence="2 3" key="1">
    <citation type="submission" date="2017-09" db="EMBL/GenBank/DDBJ databases">
        <authorList>
            <person name="Ehlers B."/>
            <person name="Leendertz F.H."/>
        </authorList>
    </citation>
    <scope>NUCLEOTIDE SEQUENCE [LARGE SCALE GENOMIC DNA]</scope>
    <source>
        <strain evidence="2 3">CGMCC 4.6857</strain>
    </source>
</reference>
<protein>
    <submittedName>
        <fullName evidence="2">PhnB protein</fullName>
    </submittedName>
</protein>
<evidence type="ECO:0000313" key="2">
    <source>
        <dbReference type="EMBL" id="SNY55570.1"/>
    </source>
</evidence>
<dbReference type="RefSeq" id="WP_097324250.1">
    <property type="nucleotide sequence ID" value="NZ_OBDY01000016.1"/>
</dbReference>
<dbReference type="Pfam" id="PF06983">
    <property type="entry name" value="3-dmu-9_3-mt"/>
    <property type="match status" value="1"/>
</dbReference>
<accession>A0A285J5F4</accession>
<keyword evidence="3" id="KW-1185">Reference proteome</keyword>
<dbReference type="Gene3D" id="3.10.180.10">
    <property type="entry name" value="2,3-Dihydroxybiphenyl 1,2-Dioxygenase, domain 1"/>
    <property type="match status" value="1"/>
</dbReference>
<dbReference type="InterPro" id="IPR029068">
    <property type="entry name" value="Glyas_Bleomycin-R_OHBP_Dase"/>
</dbReference>
<dbReference type="OrthoDB" id="9795306at2"/>
<gene>
    <name evidence="2" type="ORF">SAMN05421748_116174</name>
</gene>
<dbReference type="PANTHER" id="PTHR33990:SF1">
    <property type="entry name" value="PROTEIN YJDN"/>
    <property type="match status" value="1"/>
</dbReference>